<dbReference type="AlphaFoldDB" id="A0A6A0AH58"/>
<gene>
    <name evidence="2" type="ORF">HaLaN_31142</name>
</gene>
<evidence type="ECO:0000313" key="2">
    <source>
        <dbReference type="EMBL" id="GFH31998.1"/>
    </source>
</evidence>
<reference evidence="2 3" key="1">
    <citation type="submission" date="2020-02" db="EMBL/GenBank/DDBJ databases">
        <title>Draft genome sequence of Haematococcus lacustris strain NIES-144.</title>
        <authorList>
            <person name="Morimoto D."/>
            <person name="Nakagawa S."/>
            <person name="Yoshida T."/>
            <person name="Sawayama S."/>
        </authorList>
    </citation>
    <scope>NUCLEOTIDE SEQUENCE [LARGE SCALE GENOMIC DNA]</scope>
    <source>
        <strain evidence="2 3">NIES-144</strain>
    </source>
</reference>
<accession>A0A6A0AH58</accession>
<keyword evidence="1" id="KW-0812">Transmembrane</keyword>
<name>A0A6A0AH58_HAELA</name>
<feature type="transmembrane region" description="Helical" evidence="1">
    <location>
        <begin position="34"/>
        <end position="59"/>
    </location>
</feature>
<keyword evidence="1" id="KW-1133">Transmembrane helix</keyword>
<dbReference type="EMBL" id="BLLF01006146">
    <property type="protein sequence ID" value="GFH31998.1"/>
    <property type="molecule type" value="Genomic_DNA"/>
</dbReference>
<keyword evidence="1" id="KW-0472">Membrane</keyword>
<evidence type="ECO:0000313" key="3">
    <source>
        <dbReference type="Proteomes" id="UP000485058"/>
    </source>
</evidence>
<organism evidence="2 3">
    <name type="scientific">Haematococcus lacustris</name>
    <name type="common">Green alga</name>
    <name type="synonym">Haematococcus pluvialis</name>
    <dbReference type="NCBI Taxonomy" id="44745"/>
    <lineage>
        <taxon>Eukaryota</taxon>
        <taxon>Viridiplantae</taxon>
        <taxon>Chlorophyta</taxon>
        <taxon>core chlorophytes</taxon>
        <taxon>Chlorophyceae</taxon>
        <taxon>CS clade</taxon>
        <taxon>Chlamydomonadales</taxon>
        <taxon>Haematococcaceae</taxon>
        <taxon>Haematococcus</taxon>
    </lineage>
</organism>
<keyword evidence="3" id="KW-1185">Reference proteome</keyword>
<comment type="caution">
    <text evidence="2">The sequence shown here is derived from an EMBL/GenBank/DDBJ whole genome shotgun (WGS) entry which is preliminary data.</text>
</comment>
<evidence type="ECO:0000256" key="1">
    <source>
        <dbReference type="SAM" id="Phobius"/>
    </source>
</evidence>
<proteinExistence type="predicted"/>
<protein>
    <submittedName>
        <fullName evidence="2">Uncharacterized protein</fullName>
    </submittedName>
</protein>
<sequence length="100" mass="11045">MLAKKRKESNAGQRCRLGKAQLMSTNGLIGRSPAITLSVPVVCCFVQIFLVALGGYYVLHNIHEDFPGLNPINPEHYLKIAKKAYKTLAANNMKVSVKDM</sequence>
<dbReference type="Proteomes" id="UP000485058">
    <property type="component" value="Unassembled WGS sequence"/>
</dbReference>